<sequence>MRLGAHAPDDFFACVVARRVKRRAPFCAPFAVWLSMMAVVGVRLTSRLLAHCDLEDMMDAFDGSFPFPSGKIAPRRALRRQVLGQRLPLAAGAQALFQMAPNQNNVAAAIFWMQACGGWREKHEVEATVSAEMRSIRVVTGVTRSEDHTDAELLRIAISRRGRMPGEPGEGR</sequence>
<name>A0A917NZ22_9PROT</name>
<organism evidence="1 2">
    <name type="scientific">Neoroseomonas lacus</name>
    <dbReference type="NCBI Taxonomy" id="287609"/>
    <lineage>
        <taxon>Bacteria</taxon>
        <taxon>Pseudomonadati</taxon>
        <taxon>Pseudomonadota</taxon>
        <taxon>Alphaproteobacteria</taxon>
        <taxon>Acetobacterales</taxon>
        <taxon>Acetobacteraceae</taxon>
        <taxon>Neoroseomonas</taxon>
    </lineage>
</organism>
<evidence type="ECO:0000313" key="2">
    <source>
        <dbReference type="Proteomes" id="UP000661507"/>
    </source>
</evidence>
<reference evidence="1" key="1">
    <citation type="journal article" date="2014" name="Int. J. Syst. Evol. Microbiol.">
        <title>Complete genome sequence of Corynebacterium casei LMG S-19264T (=DSM 44701T), isolated from a smear-ripened cheese.</title>
        <authorList>
            <consortium name="US DOE Joint Genome Institute (JGI-PGF)"/>
            <person name="Walter F."/>
            <person name="Albersmeier A."/>
            <person name="Kalinowski J."/>
            <person name="Ruckert C."/>
        </authorList>
    </citation>
    <scope>NUCLEOTIDE SEQUENCE</scope>
    <source>
        <strain evidence="1">CGMCC 1.3617</strain>
    </source>
</reference>
<proteinExistence type="predicted"/>
<evidence type="ECO:0000313" key="1">
    <source>
        <dbReference type="EMBL" id="GGJ42676.1"/>
    </source>
</evidence>
<accession>A0A917NZ22</accession>
<dbReference type="EMBL" id="BMKW01000024">
    <property type="protein sequence ID" value="GGJ42676.1"/>
    <property type="molecule type" value="Genomic_DNA"/>
</dbReference>
<dbReference type="Proteomes" id="UP000661507">
    <property type="component" value="Unassembled WGS sequence"/>
</dbReference>
<dbReference type="AlphaFoldDB" id="A0A917NZ22"/>
<gene>
    <name evidence="1" type="ORF">GCM10011320_57880</name>
</gene>
<protein>
    <submittedName>
        <fullName evidence="1">Uncharacterized protein</fullName>
    </submittedName>
</protein>
<reference evidence="1" key="2">
    <citation type="submission" date="2020-09" db="EMBL/GenBank/DDBJ databases">
        <authorList>
            <person name="Sun Q."/>
            <person name="Zhou Y."/>
        </authorList>
    </citation>
    <scope>NUCLEOTIDE SEQUENCE</scope>
    <source>
        <strain evidence="1">CGMCC 1.3617</strain>
    </source>
</reference>
<keyword evidence="2" id="KW-1185">Reference proteome</keyword>
<comment type="caution">
    <text evidence="1">The sequence shown here is derived from an EMBL/GenBank/DDBJ whole genome shotgun (WGS) entry which is preliminary data.</text>
</comment>